<dbReference type="InterPro" id="IPR000383">
    <property type="entry name" value="Xaa-Pro-like_dom"/>
</dbReference>
<evidence type="ECO:0000313" key="11">
    <source>
        <dbReference type="EMBL" id="MFI6498018.1"/>
    </source>
</evidence>
<keyword evidence="7" id="KW-0720">Serine protease</keyword>
<dbReference type="Gene3D" id="2.60.120.260">
    <property type="entry name" value="Galactose-binding domain-like"/>
    <property type="match status" value="1"/>
</dbReference>
<dbReference type="InterPro" id="IPR013736">
    <property type="entry name" value="Xaa-Pro_dipept_C"/>
</dbReference>
<comment type="caution">
    <text evidence="11">The sequence shown here is derived from an EMBL/GenBank/DDBJ whole genome shotgun (WGS) entry which is preliminary data.</text>
</comment>
<evidence type="ECO:0000256" key="7">
    <source>
        <dbReference type="ARBA" id="ARBA00022825"/>
    </source>
</evidence>
<dbReference type="InterPro" id="IPR008979">
    <property type="entry name" value="Galactose-bd-like_sf"/>
</dbReference>
<dbReference type="Gene3D" id="3.40.50.1820">
    <property type="entry name" value="alpha/beta hydrolase"/>
    <property type="match status" value="2"/>
</dbReference>
<keyword evidence="4" id="KW-0031">Aminopeptidase</keyword>
<evidence type="ECO:0000256" key="9">
    <source>
        <dbReference type="SAM" id="MobiDB-lite"/>
    </source>
</evidence>
<dbReference type="Pfam" id="PF02129">
    <property type="entry name" value="Peptidase_S15"/>
    <property type="match status" value="1"/>
</dbReference>
<dbReference type="RefSeq" id="WP_397081278.1">
    <property type="nucleotide sequence ID" value="NZ_JBITGY010000003.1"/>
</dbReference>
<evidence type="ECO:0000256" key="8">
    <source>
        <dbReference type="ARBA" id="ARBA00030045"/>
    </source>
</evidence>
<comment type="similarity">
    <text evidence="2">Belongs to the peptidase S15 family.</text>
</comment>
<evidence type="ECO:0000259" key="10">
    <source>
        <dbReference type="SMART" id="SM00939"/>
    </source>
</evidence>
<dbReference type="NCBIfam" id="TIGR00976">
    <property type="entry name" value="CocE_NonD"/>
    <property type="match status" value="1"/>
</dbReference>
<organism evidence="11 12">
    <name type="scientific">Nonomuraea typhae</name>
    <dbReference type="NCBI Taxonomy" id="2603600"/>
    <lineage>
        <taxon>Bacteria</taxon>
        <taxon>Bacillati</taxon>
        <taxon>Actinomycetota</taxon>
        <taxon>Actinomycetes</taxon>
        <taxon>Streptosporangiales</taxon>
        <taxon>Streptosporangiaceae</taxon>
        <taxon>Nonomuraea</taxon>
    </lineage>
</organism>
<dbReference type="Proteomes" id="UP001612741">
    <property type="component" value="Unassembled WGS sequence"/>
</dbReference>
<dbReference type="PRINTS" id="PR00923">
    <property type="entry name" value="LACTOPTASE"/>
</dbReference>
<proteinExistence type="inferred from homology"/>
<evidence type="ECO:0000256" key="6">
    <source>
        <dbReference type="ARBA" id="ARBA00022801"/>
    </source>
</evidence>
<keyword evidence="5" id="KW-0645">Protease</keyword>
<keyword evidence="6" id="KW-0378">Hydrolase</keyword>
<sequence>MTAAPAHTTTGPAISIRNGVTQPVFSYADAIREFVMVQSPVDSDGDGRKDLIRADIVRPKETDDGLRAPVIMHASPYFDSGLGWQRETKSYDQSGNATRIPLFLDNYFVPRGYAVVSVDMTGTAKSDGCPTGGGAGDVLGPKAVVDWLNGRALAYDRSGAPVRAASWTTGRTGMIGMSYDGLLATGVAGTGVPGLATVVPIAQGSSLYEMLRAGGTLSWFRDGLAQIAAAIDKDPPEKCAEVRKKLTEGVDDETGNYNAFWHERNYRSGPVADVRNVRASVLAVMGVNDLNVKPSQLSLWWSGLAKRGVPRKLWLTQYGHVDPFDFRRAQWISTLHQWFDHELQGVDNGILRQPRVDVQLGPDRWITQPDWPAPAAGTLTLRPGGDGSLGTRPARGSGSYTDALLPEADLIADPGTARPYRLAYLAPALKQDLRLSGTPEVSLKLSSDKPAANVSALLVDYGRDTRVNPVYGIKRAPGEDCVGEGTPQDDGCFWRWADDTVTADAHVIGRGTLDAQNRKSLSTSVPLTPGTSYRLTWPLLPTDYLLKAGHRLGLILAGTDAELAAAETPTGAKVTVDLGGSTISVPVVATAP</sequence>
<gene>
    <name evidence="11" type="ORF">ACIBG2_11560</name>
</gene>
<reference evidence="11 12" key="1">
    <citation type="submission" date="2024-10" db="EMBL/GenBank/DDBJ databases">
        <title>The Natural Products Discovery Center: Release of the First 8490 Sequenced Strains for Exploring Actinobacteria Biosynthetic Diversity.</title>
        <authorList>
            <person name="Kalkreuter E."/>
            <person name="Kautsar S.A."/>
            <person name="Yang D."/>
            <person name="Bader C.D."/>
            <person name="Teijaro C.N."/>
            <person name="Fluegel L."/>
            <person name="Davis C.M."/>
            <person name="Simpson J.R."/>
            <person name="Lauterbach L."/>
            <person name="Steele A.D."/>
            <person name="Gui C."/>
            <person name="Meng S."/>
            <person name="Li G."/>
            <person name="Viehrig K."/>
            <person name="Ye F."/>
            <person name="Su P."/>
            <person name="Kiefer A.F."/>
            <person name="Nichols A."/>
            <person name="Cepeda A.J."/>
            <person name="Yan W."/>
            <person name="Fan B."/>
            <person name="Jiang Y."/>
            <person name="Adhikari A."/>
            <person name="Zheng C.-J."/>
            <person name="Schuster L."/>
            <person name="Cowan T.M."/>
            <person name="Smanski M.J."/>
            <person name="Chevrette M.G."/>
            <person name="De Carvalho L.P.S."/>
            <person name="Shen B."/>
        </authorList>
    </citation>
    <scope>NUCLEOTIDE SEQUENCE [LARGE SCALE GENOMIC DNA]</scope>
    <source>
        <strain evidence="11 12">NPDC050545</strain>
    </source>
</reference>
<evidence type="ECO:0000256" key="2">
    <source>
        <dbReference type="ARBA" id="ARBA00010819"/>
    </source>
</evidence>
<evidence type="ECO:0000256" key="3">
    <source>
        <dbReference type="ARBA" id="ARBA00012463"/>
    </source>
</evidence>
<dbReference type="InterPro" id="IPR008252">
    <property type="entry name" value="Pept_S15_Xpro"/>
</dbReference>
<dbReference type="SUPFAM" id="SSF53474">
    <property type="entry name" value="alpha/beta-Hydrolases"/>
    <property type="match status" value="1"/>
</dbReference>
<dbReference type="InterPro" id="IPR005674">
    <property type="entry name" value="CocE/Ser_esterase"/>
</dbReference>
<name>A0ABW7YRV2_9ACTN</name>
<dbReference type="SMART" id="SM00939">
    <property type="entry name" value="PepX_C"/>
    <property type="match status" value="1"/>
</dbReference>
<dbReference type="SUPFAM" id="SSF49785">
    <property type="entry name" value="Galactose-binding domain-like"/>
    <property type="match status" value="1"/>
</dbReference>
<dbReference type="EMBL" id="JBITGY010000003">
    <property type="protein sequence ID" value="MFI6498018.1"/>
    <property type="molecule type" value="Genomic_DNA"/>
</dbReference>
<evidence type="ECO:0000256" key="1">
    <source>
        <dbReference type="ARBA" id="ARBA00000123"/>
    </source>
</evidence>
<evidence type="ECO:0000313" key="12">
    <source>
        <dbReference type="Proteomes" id="UP001612741"/>
    </source>
</evidence>
<dbReference type="Pfam" id="PF08530">
    <property type="entry name" value="PepX_C"/>
    <property type="match status" value="1"/>
</dbReference>
<accession>A0ABW7YRV2</accession>
<comment type="catalytic activity">
    <reaction evidence="1">
        <text>Hydrolyzes Xaa-Pro-|- bonds to release unblocked, N-terminal dipeptides from substrates including Ala-Pro-|-p-nitroanilide and (sequentially) Tyr-Pro-|-Phe-Pro-|-Gly-Pro-|-Ile.</text>
        <dbReference type="EC" id="3.4.14.11"/>
    </reaction>
</comment>
<evidence type="ECO:0000256" key="5">
    <source>
        <dbReference type="ARBA" id="ARBA00022670"/>
    </source>
</evidence>
<keyword evidence="12" id="KW-1185">Reference proteome</keyword>
<feature type="domain" description="Xaa-Pro dipeptidyl-peptidase C-terminal" evidence="10">
    <location>
        <begin position="336"/>
        <end position="584"/>
    </location>
</feature>
<protein>
    <recommendedName>
        <fullName evidence="3">Xaa-Pro dipeptidyl-peptidase</fullName>
        <ecNumber evidence="3">3.4.14.11</ecNumber>
    </recommendedName>
    <alternativeName>
        <fullName evidence="8">X-prolyl-dipeptidyl aminopeptidase</fullName>
    </alternativeName>
</protein>
<dbReference type="EC" id="3.4.14.11" evidence="3"/>
<feature type="region of interest" description="Disordered" evidence="9">
    <location>
        <begin position="376"/>
        <end position="395"/>
    </location>
</feature>
<dbReference type="InterPro" id="IPR029058">
    <property type="entry name" value="AB_hydrolase_fold"/>
</dbReference>
<evidence type="ECO:0000256" key="4">
    <source>
        <dbReference type="ARBA" id="ARBA00022438"/>
    </source>
</evidence>